<reference evidence="8" key="1">
    <citation type="submission" date="2018-02" db="EMBL/GenBank/DDBJ databases">
        <authorList>
            <person name="Kim S.-K."/>
            <person name="Jung H.-I."/>
            <person name="Lee S.-W."/>
        </authorList>
    </citation>
    <scope>NUCLEOTIDE SEQUENCE</scope>
    <source>
        <strain evidence="8">SK3146</strain>
    </source>
</reference>
<keyword evidence="3 5" id="KW-1133">Transmembrane helix</keyword>
<keyword evidence="9" id="KW-1185">Reference proteome</keyword>
<feature type="transmembrane region" description="Helical" evidence="5">
    <location>
        <begin position="64"/>
        <end position="81"/>
    </location>
</feature>
<evidence type="ECO:0000256" key="5">
    <source>
        <dbReference type="SAM" id="Phobius"/>
    </source>
</evidence>
<dbReference type="RefSeq" id="WP_249860404.1">
    <property type="nucleotide sequence ID" value="NZ_CP027059.1"/>
</dbReference>
<evidence type="ECO:0000256" key="2">
    <source>
        <dbReference type="ARBA" id="ARBA00022692"/>
    </source>
</evidence>
<organism evidence="8 9">
    <name type="scientific">Paenibacillus konkukensis</name>
    <dbReference type="NCBI Taxonomy" id="2020716"/>
    <lineage>
        <taxon>Bacteria</taxon>
        <taxon>Bacillati</taxon>
        <taxon>Bacillota</taxon>
        <taxon>Bacilli</taxon>
        <taxon>Bacillales</taxon>
        <taxon>Paenibacillaceae</taxon>
        <taxon>Paenibacillus</taxon>
    </lineage>
</organism>
<name>A0ABY4RQB3_9BACL</name>
<feature type="chain" id="PRO_5046800381" evidence="6">
    <location>
        <begin position="22"/>
        <end position="652"/>
    </location>
</feature>
<feature type="signal peptide" evidence="6">
    <location>
        <begin position="1"/>
        <end position="21"/>
    </location>
</feature>
<sequence length="652" mass="70278">MNNKKGRRLSGSSSGSSSTFAATVKQAFSITQSPLPWEKAICAAIASGCPVLAGLLLGHLQYGLTAGIGSFTYLYTFNVPYAHRAKKLFFTFLAMSLAVGLGTLLSPFPLAAAAAVGLIGAAAVFVFGAFQIAGPSAIFFVLGFLMSSGMPEAPQLAPLRAGLVFLGGAFSWMLAMTGWFVRPHGPETAAVRRVYTILADLMDSAGTERFNEARQRLLSTLNAAGNTLSAGHLSWYIPHRFKRLVRLNDQAHTIFLYILERGEQRTDKLPQSLGAYARSIAASLERNDDRAVGAIRPLKPEDEDAQRLFELLTSTEAILTKPSSKLDPDIFLSKPSARTLLGGAFDKNSIVFLTAIRYGVVLAAAAVIAGSLHFRHAYWVPLSCAAVMSGSTIVATFHRAIQRSIGTIAGVVIATLILSVKPEGMIIVIALMIFTALTEFAIVFNYGIAALFITSNSLLMAESTSSLYDFAYFATARIVDVVIGAAIGLVGVLLIGSRQASNLLPHLIAKTIRSEQQLLFALFSGERATWPADARSIERSKMRTNITNLKIVYTTALGEIPSDARSLELLWPAMFAIEQLGYLLESGLKQMDRPVLEDKNLAQLLLVFESMAGAAEQKRPPSAKPVPEIEGFANITKELSDLQHALQKGWVT</sequence>
<dbReference type="InterPro" id="IPR049453">
    <property type="entry name" value="Memb_transporter_dom"/>
</dbReference>
<keyword evidence="6" id="KW-0732">Signal</keyword>
<accession>A0ABY4RQB3</accession>
<feature type="transmembrane region" description="Helical" evidence="5">
    <location>
        <begin position="350"/>
        <end position="372"/>
    </location>
</feature>
<evidence type="ECO:0000259" key="7">
    <source>
        <dbReference type="Pfam" id="PF13515"/>
    </source>
</evidence>
<comment type="subcellular location">
    <subcellularLocation>
        <location evidence="1">Membrane</location>
        <topology evidence="1">Multi-pass membrane protein</topology>
    </subcellularLocation>
</comment>
<dbReference type="EMBL" id="CP027059">
    <property type="protein sequence ID" value="UQZ84657.1"/>
    <property type="molecule type" value="Genomic_DNA"/>
</dbReference>
<evidence type="ECO:0000313" key="9">
    <source>
        <dbReference type="Proteomes" id="UP001057134"/>
    </source>
</evidence>
<evidence type="ECO:0000313" key="8">
    <source>
        <dbReference type="EMBL" id="UQZ84657.1"/>
    </source>
</evidence>
<feature type="transmembrane region" description="Helical" evidence="5">
    <location>
        <begin position="404"/>
        <end position="420"/>
    </location>
</feature>
<evidence type="ECO:0000256" key="3">
    <source>
        <dbReference type="ARBA" id="ARBA00022989"/>
    </source>
</evidence>
<proteinExistence type="predicted"/>
<evidence type="ECO:0000256" key="6">
    <source>
        <dbReference type="SAM" id="SignalP"/>
    </source>
</evidence>
<feature type="transmembrane region" description="Helical" evidence="5">
    <location>
        <begin position="157"/>
        <end position="181"/>
    </location>
</feature>
<feature type="transmembrane region" description="Helical" evidence="5">
    <location>
        <begin position="378"/>
        <end position="397"/>
    </location>
</feature>
<keyword evidence="4 5" id="KW-0472">Membrane</keyword>
<dbReference type="Proteomes" id="UP001057134">
    <property type="component" value="Chromosome"/>
</dbReference>
<evidence type="ECO:0000256" key="4">
    <source>
        <dbReference type="ARBA" id="ARBA00023136"/>
    </source>
</evidence>
<feature type="transmembrane region" description="Helical" evidence="5">
    <location>
        <begin position="426"/>
        <end position="453"/>
    </location>
</feature>
<feature type="transmembrane region" description="Helical" evidence="5">
    <location>
        <begin position="112"/>
        <end position="145"/>
    </location>
</feature>
<evidence type="ECO:0000256" key="1">
    <source>
        <dbReference type="ARBA" id="ARBA00004141"/>
    </source>
</evidence>
<protein>
    <submittedName>
        <fullName evidence="8">Inner membrane protein YccS</fullName>
    </submittedName>
</protein>
<feature type="domain" description="Integral membrane bound transporter" evidence="7">
    <location>
        <begin position="365"/>
        <end position="490"/>
    </location>
</feature>
<reference evidence="8" key="2">
    <citation type="journal article" date="2021" name="J Anim Sci Technol">
        <title>Complete genome sequence of Paenibacillus konkukensis sp. nov. SK3146 as a potential probiotic strain.</title>
        <authorList>
            <person name="Jung H.I."/>
            <person name="Park S."/>
            <person name="Niu K.M."/>
            <person name="Lee S.W."/>
            <person name="Kothari D."/>
            <person name="Yi K.J."/>
            <person name="Kim S.K."/>
        </authorList>
    </citation>
    <scope>NUCLEOTIDE SEQUENCE</scope>
    <source>
        <strain evidence="8">SK3146</strain>
    </source>
</reference>
<feature type="transmembrane region" description="Helical" evidence="5">
    <location>
        <begin position="474"/>
        <end position="496"/>
    </location>
</feature>
<keyword evidence="2 5" id="KW-0812">Transmembrane</keyword>
<dbReference type="Pfam" id="PF13515">
    <property type="entry name" value="FUSC_2"/>
    <property type="match status" value="1"/>
</dbReference>
<gene>
    <name evidence="8" type="primary">yccS</name>
    <name evidence="8" type="ORF">SK3146_03912</name>
</gene>